<organism evidence="1">
    <name type="scientific">Cladocopium goreaui</name>
    <dbReference type="NCBI Taxonomy" id="2562237"/>
    <lineage>
        <taxon>Eukaryota</taxon>
        <taxon>Sar</taxon>
        <taxon>Alveolata</taxon>
        <taxon>Dinophyceae</taxon>
        <taxon>Suessiales</taxon>
        <taxon>Symbiodiniaceae</taxon>
        <taxon>Cladocopium</taxon>
    </lineage>
</organism>
<sequence length="213" mass="23514">MAALQLQLAQTEGDARKPIQRLLGSIQKAMESRMAAVTKDIEALMQSSGNIKENIQECLQKQESVLPIIAVLQMNIARARKAENEQLDRALTFLYTTINEELESKVPMVNRVLSRCLSTEDAEPRRELLKAYFAEDSEEDKPQLMVDALLGLVKEAQAQKGQKGFDLKGALTRIREVALDVGVAQGEVCEDEEVSEKLSEAMGPLTDALADLA</sequence>
<dbReference type="EMBL" id="CAMXCT020001336">
    <property type="protein sequence ID" value="CAL1142512.1"/>
    <property type="molecule type" value="Genomic_DNA"/>
</dbReference>
<evidence type="ECO:0000313" key="1">
    <source>
        <dbReference type="EMBL" id="CAI3989137.1"/>
    </source>
</evidence>
<dbReference type="Proteomes" id="UP001152797">
    <property type="component" value="Unassembled WGS sequence"/>
</dbReference>
<keyword evidence="4" id="KW-1185">Reference proteome</keyword>
<comment type="caution">
    <text evidence="1">The sequence shown here is derived from an EMBL/GenBank/DDBJ whole genome shotgun (WGS) entry which is preliminary data.</text>
</comment>
<protein>
    <submittedName>
        <fullName evidence="3">SID1 transmembrane family member 1</fullName>
    </submittedName>
</protein>
<dbReference type="EMBL" id="CAMXCT010001336">
    <property type="protein sequence ID" value="CAI3989137.1"/>
    <property type="molecule type" value="Genomic_DNA"/>
</dbReference>
<name>A0A9P1FWS9_9DINO</name>
<dbReference type="OrthoDB" id="416618at2759"/>
<evidence type="ECO:0000313" key="2">
    <source>
        <dbReference type="EMBL" id="CAL1142512.1"/>
    </source>
</evidence>
<accession>A0A9P1FWS9</accession>
<dbReference type="EMBL" id="CAMXCT030001336">
    <property type="protein sequence ID" value="CAL4776449.1"/>
    <property type="molecule type" value="Genomic_DNA"/>
</dbReference>
<evidence type="ECO:0000313" key="4">
    <source>
        <dbReference type="Proteomes" id="UP001152797"/>
    </source>
</evidence>
<evidence type="ECO:0000313" key="3">
    <source>
        <dbReference type="EMBL" id="CAL4776449.1"/>
    </source>
</evidence>
<dbReference type="AlphaFoldDB" id="A0A9P1FWS9"/>
<keyword evidence="3" id="KW-0472">Membrane</keyword>
<keyword evidence="3" id="KW-0812">Transmembrane</keyword>
<reference evidence="1" key="1">
    <citation type="submission" date="2022-10" db="EMBL/GenBank/DDBJ databases">
        <authorList>
            <person name="Chen Y."/>
            <person name="Dougan E. K."/>
            <person name="Chan C."/>
            <person name="Rhodes N."/>
            <person name="Thang M."/>
        </authorList>
    </citation>
    <scope>NUCLEOTIDE SEQUENCE</scope>
</reference>
<reference evidence="2" key="2">
    <citation type="submission" date="2024-04" db="EMBL/GenBank/DDBJ databases">
        <authorList>
            <person name="Chen Y."/>
            <person name="Shah S."/>
            <person name="Dougan E. K."/>
            <person name="Thang M."/>
            <person name="Chan C."/>
        </authorList>
    </citation>
    <scope>NUCLEOTIDE SEQUENCE [LARGE SCALE GENOMIC DNA]</scope>
</reference>
<proteinExistence type="predicted"/>
<gene>
    <name evidence="1" type="ORF">C1SCF055_LOCUS16231</name>
</gene>